<protein>
    <submittedName>
        <fullName evidence="1">Uncharacterized protein</fullName>
    </submittedName>
</protein>
<organism evidence="1">
    <name type="scientific">marine metagenome</name>
    <dbReference type="NCBI Taxonomy" id="408172"/>
    <lineage>
        <taxon>unclassified sequences</taxon>
        <taxon>metagenomes</taxon>
        <taxon>ecological metagenomes</taxon>
    </lineage>
</organism>
<dbReference type="AlphaFoldDB" id="A0A382UIM5"/>
<reference evidence="1" key="1">
    <citation type="submission" date="2018-05" db="EMBL/GenBank/DDBJ databases">
        <authorList>
            <person name="Lanie J.A."/>
            <person name="Ng W.-L."/>
            <person name="Kazmierczak K.M."/>
            <person name="Andrzejewski T.M."/>
            <person name="Davidsen T.M."/>
            <person name="Wayne K.J."/>
            <person name="Tettelin H."/>
            <person name="Glass J.I."/>
            <person name="Rusch D."/>
            <person name="Podicherti R."/>
            <person name="Tsui H.-C.T."/>
            <person name="Winkler M.E."/>
        </authorList>
    </citation>
    <scope>NUCLEOTIDE SEQUENCE</scope>
</reference>
<accession>A0A382UIM5</accession>
<proteinExistence type="predicted"/>
<feature type="non-terminal residue" evidence="1">
    <location>
        <position position="23"/>
    </location>
</feature>
<gene>
    <name evidence="1" type="ORF">METZ01_LOCUS386988</name>
</gene>
<evidence type="ECO:0000313" key="1">
    <source>
        <dbReference type="EMBL" id="SVD34134.1"/>
    </source>
</evidence>
<sequence>MPAGVSKLRKRNFTHQTFCNFTE</sequence>
<dbReference type="EMBL" id="UINC01144551">
    <property type="protein sequence ID" value="SVD34134.1"/>
    <property type="molecule type" value="Genomic_DNA"/>
</dbReference>
<name>A0A382UIM5_9ZZZZ</name>